<evidence type="ECO:0000256" key="9">
    <source>
        <dbReference type="SAM" id="Phobius"/>
    </source>
</evidence>
<evidence type="ECO:0000256" key="7">
    <source>
        <dbReference type="ARBA" id="ARBA00022989"/>
    </source>
</evidence>
<dbReference type="KEGG" id="cpas:Clopa_1341"/>
<sequence>MEIGVVQVILIFIISCVVGMGSVLDSFQTHRPLIACTLIGLVLGDIKTGIILGGTLELIALGWMNIGAAQSPDSALASIISTILVIVGHQSISAGIAVALPVAAAGQVLTVFARTITVAFQHAADRYAEKGNFRGIDFCHISALVIQALRVAIPALIVSLFVSPAGVSSLLGMIPPVVTGGLQVASGFIVAVGYAMVLNMMGAKHLMPFFYLGFVVAGFTTFNLVSFGVIGAIAAVIYIQLNPKFSAPKFSGNQNVVEAAGGTKISLDDELDDELDD</sequence>
<dbReference type="AlphaFoldDB" id="R4K3M8"/>
<dbReference type="STRING" id="86416.Clopa_1341"/>
<dbReference type="RefSeq" id="WP_015614649.1">
    <property type="nucleotide sequence ID" value="NC_021182.1"/>
</dbReference>
<evidence type="ECO:0000256" key="2">
    <source>
        <dbReference type="ARBA" id="ARBA00022448"/>
    </source>
</evidence>
<gene>
    <name evidence="10" type="ORF">Clopa_1341</name>
</gene>
<dbReference type="PATRIC" id="fig|86416.3.peg.1341"/>
<accession>R4K3M8</accession>
<keyword evidence="7 9" id="KW-1133">Transmembrane helix</keyword>
<dbReference type="GO" id="GO:0009401">
    <property type="term" value="P:phosphoenolpyruvate-dependent sugar phosphotransferase system"/>
    <property type="evidence" value="ECO:0007669"/>
    <property type="project" value="UniProtKB-KW"/>
</dbReference>
<dbReference type="InterPro" id="IPR004700">
    <property type="entry name" value="PTS_IIC_man"/>
</dbReference>
<keyword evidence="5" id="KW-0598">Phosphotransferase system</keyword>
<dbReference type="OrthoDB" id="9815089at2"/>
<keyword evidence="6 9" id="KW-0812">Transmembrane</keyword>
<keyword evidence="4" id="KW-0762">Sugar transport</keyword>
<keyword evidence="2" id="KW-0813">Transport</keyword>
<feature type="transmembrane region" description="Helical" evidence="9">
    <location>
        <begin position="141"/>
        <end position="162"/>
    </location>
</feature>
<proteinExistence type="predicted"/>
<dbReference type="PANTHER" id="PTHR32502">
    <property type="entry name" value="N-ACETYLGALACTOSAMINE PERMEASE II COMPONENT-RELATED"/>
    <property type="match status" value="1"/>
</dbReference>
<keyword evidence="3" id="KW-1003">Cell membrane</keyword>
<dbReference type="PROSITE" id="PS51106">
    <property type="entry name" value="PTS_EIIC_TYPE_4"/>
    <property type="match status" value="1"/>
</dbReference>
<dbReference type="Pfam" id="PF03609">
    <property type="entry name" value="EII-Sor"/>
    <property type="match status" value="1"/>
</dbReference>
<evidence type="ECO:0000256" key="6">
    <source>
        <dbReference type="ARBA" id="ARBA00022692"/>
    </source>
</evidence>
<feature type="transmembrane region" description="Helical" evidence="9">
    <location>
        <begin position="74"/>
        <end position="92"/>
    </location>
</feature>
<dbReference type="eggNOG" id="COG3715">
    <property type="taxonomic scope" value="Bacteria"/>
</dbReference>
<protein>
    <submittedName>
        <fullName evidence="10">PTS system, mannose/fructose/sorbose family, IIC component</fullName>
    </submittedName>
</protein>
<comment type="subcellular location">
    <subcellularLocation>
        <location evidence="1">Cell membrane</location>
        <topology evidence="1">Multi-pass membrane protein</topology>
    </subcellularLocation>
</comment>
<evidence type="ECO:0000313" key="10">
    <source>
        <dbReference type="EMBL" id="AGK96326.1"/>
    </source>
</evidence>
<evidence type="ECO:0000256" key="3">
    <source>
        <dbReference type="ARBA" id="ARBA00022475"/>
    </source>
</evidence>
<organism evidence="10 11">
    <name type="scientific">Clostridium pasteurianum BC1</name>
    <dbReference type="NCBI Taxonomy" id="86416"/>
    <lineage>
        <taxon>Bacteria</taxon>
        <taxon>Bacillati</taxon>
        <taxon>Bacillota</taxon>
        <taxon>Clostridia</taxon>
        <taxon>Eubacteriales</taxon>
        <taxon>Clostridiaceae</taxon>
        <taxon>Clostridium</taxon>
    </lineage>
</organism>
<dbReference type="PANTHER" id="PTHR32502:SF4">
    <property type="entry name" value="PTS SYSTEM MANNOSE-SPECIFIC EIIC COMPONENT"/>
    <property type="match status" value="1"/>
</dbReference>
<evidence type="ECO:0000256" key="8">
    <source>
        <dbReference type="ARBA" id="ARBA00023136"/>
    </source>
</evidence>
<evidence type="ECO:0000256" key="5">
    <source>
        <dbReference type="ARBA" id="ARBA00022683"/>
    </source>
</evidence>
<feature type="transmembrane region" description="Helical" evidence="9">
    <location>
        <begin position="98"/>
        <end position="120"/>
    </location>
</feature>
<evidence type="ECO:0000256" key="4">
    <source>
        <dbReference type="ARBA" id="ARBA00022597"/>
    </source>
</evidence>
<keyword evidence="11" id="KW-1185">Reference proteome</keyword>
<dbReference type="HOGENOM" id="CLU_069101_0_0_9"/>
<reference evidence="10 11" key="1">
    <citation type="submission" date="2012-01" db="EMBL/GenBank/DDBJ databases">
        <title>Complete sequence of chromosome of Clostridium pasteurianum BC1.</title>
        <authorList>
            <consortium name="US DOE Joint Genome Institute"/>
            <person name="Lucas S."/>
            <person name="Han J."/>
            <person name="Lapidus A."/>
            <person name="Cheng J.-F."/>
            <person name="Goodwin L."/>
            <person name="Pitluck S."/>
            <person name="Peters L."/>
            <person name="Mikhailova N."/>
            <person name="Teshima H."/>
            <person name="Detter J.C."/>
            <person name="Han C."/>
            <person name="Tapia R."/>
            <person name="Land M."/>
            <person name="Hauser L."/>
            <person name="Kyrpides N."/>
            <person name="Ivanova N."/>
            <person name="Pagani I."/>
            <person name="Dunn J."/>
            <person name="Taghavi S."/>
            <person name="Francis A."/>
            <person name="van der Lelie D."/>
            <person name="Woyke T."/>
        </authorList>
    </citation>
    <scope>NUCLEOTIDE SEQUENCE [LARGE SCALE GENOMIC DNA]</scope>
    <source>
        <strain evidence="10 11">BC1</strain>
    </source>
</reference>
<feature type="transmembrane region" description="Helical" evidence="9">
    <location>
        <begin position="174"/>
        <end position="197"/>
    </location>
</feature>
<dbReference type="NCBIfam" id="TIGR00822">
    <property type="entry name" value="EII-Sor"/>
    <property type="match status" value="1"/>
</dbReference>
<keyword evidence="8 9" id="KW-0472">Membrane</keyword>
<evidence type="ECO:0000313" key="11">
    <source>
        <dbReference type="Proteomes" id="UP000013523"/>
    </source>
</evidence>
<dbReference type="NCBIfam" id="NF011647">
    <property type="entry name" value="PRK15065.1"/>
    <property type="match status" value="1"/>
</dbReference>
<dbReference type="GO" id="GO:0005886">
    <property type="term" value="C:plasma membrane"/>
    <property type="evidence" value="ECO:0007669"/>
    <property type="project" value="UniProtKB-SubCell"/>
</dbReference>
<dbReference type="InterPro" id="IPR050303">
    <property type="entry name" value="GatZ_KbaZ_carbometab"/>
</dbReference>
<feature type="transmembrane region" description="Helical" evidence="9">
    <location>
        <begin position="209"/>
        <end position="239"/>
    </location>
</feature>
<dbReference type="Proteomes" id="UP000013523">
    <property type="component" value="Chromosome"/>
</dbReference>
<name>R4K3M8_CLOPA</name>
<evidence type="ECO:0000256" key="1">
    <source>
        <dbReference type="ARBA" id="ARBA00004651"/>
    </source>
</evidence>
<dbReference type="EMBL" id="CP003261">
    <property type="protein sequence ID" value="AGK96326.1"/>
    <property type="molecule type" value="Genomic_DNA"/>
</dbReference>
<feature type="transmembrane region" description="Helical" evidence="9">
    <location>
        <begin position="6"/>
        <end position="24"/>
    </location>
</feature>